<evidence type="ECO:0000313" key="1">
    <source>
        <dbReference type="EMBL" id="PXX40330.1"/>
    </source>
</evidence>
<dbReference type="Gene3D" id="1.10.620.20">
    <property type="entry name" value="Ribonucleotide Reductase, subunit A"/>
    <property type="match status" value="1"/>
</dbReference>
<name>A0A318J0V5_9BURK</name>
<dbReference type="AlphaFoldDB" id="A0A318J0V5"/>
<dbReference type="Proteomes" id="UP000247792">
    <property type="component" value="Unassembled WGS sequence"/>
</dbReference>
<organism evidence="1 2">
    <name type="scientific">Undibacterium pigrum</name>
    <dbReference type="NCBI Taxonomy" id="401470"/>
    <lineage>
        <taxon>Bacteria</taxon>
        <taxon>Pseudomonadati</taxon>
        <taxon>Pseudomonadota</taxon>
        <taxon>Betaproteobacteria</taxon>
        <taxon>Burkholderiales</taxon>
        <taxon>Oxalobacteraceae</taxon>
        <taxon>Undibacterium</taxon>
    </lineage>
</organism>
<protein>
    <submittedName>
        <fullName evidence="1">Para-aminobenzoate N-oxygenase AurF</fullName>
    </submittedName>
</protein>
<accession>A0A318J0V5</accession>
<sequence>MSITQTMYTDRIAKLVQLSRERHVFSFTRFDWVDDISEADWWVSPELLTIYGTPYYEQATEAQRKLLSKWECINLFSLNVTGEQELISGVAELLHTPMLKEANDYLHHFIDEENQHMWYFAKFCENYAGKIYGNKKLQITTLKLDPRLAVLVRFAQIFIFEEVGHYYNLKIALDDRVHPFIREINEAHRNDESRHITFGRILLARLAEGITEDYPPEVLQTISNHLRKYVQVTIESLYNPTMYRDAGFASGIAVRSALLSHPVRQEFHTRELLKKVLALLGDTNLIQKETSFEPDYQS</sequence>
<keyword evidence="2" id="KW-1185">Reference proteome</keyword>
<dbReference type="InterPro" id="IPR009078">
    <property type="entry name" value="Ferritin-like_SF"/>
</dbReference>
<comment type="caution">
    <text evidence="1">The sequence shown here is derived from an EMBL/GenBank/DDBJ whole genome shotgun (WGS) entry which is preliminary data.</text>
</comment>
<gene>
    <name evidence="1" type="ORF">DFR42_108165</name>
</gene>
<dbReference type="InterPro" id="IPR025859">
    <property type="entry name" value="AurF/CmlI"/>
</dbReference>
<reference evidence="1 2" key="1">
    <citation type="submission" date="2018-05" db="EMBL/GenBank/DDBJ databases">
        <title>Genomic Encyclopedia of Type Strains, Phase IV (KMG-IV): sequencing the most valuable type-strain genomes for metagenomic binning, comparative biology and taxonomic classification.</title>
        <authorList>
            <person name="Goeker M."/>
        </authorList>
    </citation>
    <scope>NUCLEOTIDE SEQUENCE [LARGE SCALE GENOMIC DNA]</scope>
    <source>
        <strain evidence="1 2">DSM 19792</strain>
    </source>
</reference>
<dbReference type="GO" id="GO:0016491">
    <property type="term" value="F:oxidoreductase activity"/>
    <property type="evidence" value="ECO:0007669"/>
    <property type="project" value="InterPro"/>
</dbReference>
<dbReference type="EMBL" id="QJKB01000008">
    <property type="protein sequence ID" value="PXX40330.1"/>
    <property type="molecule type" value="Genomic_DNA"/>
</dbReference>
<dbReference type="SUPFAM" id="SSF47240">
    <property type="entry name" value="Ferritin-like"/>
    <property type="match status" value="1"/>
</dbReference>
<proteinExistence type="predicted"/>
<dbReference type="RefSeq" id="WP_211324381.1">
    <property type="nucleotide sequence ID" value="NZ_QJKB01000008.1"/>
</dbReference>
<dbReference type="Pfam" id="PF11583">
    <property type="entry name" value="AurF"/>
    <property type="match status" value="1"/>
</dbReference>
<evidence type="ECO:0000313" key="2">
    <source>
        <dbReference type="Proteomes" id="UP000247792"/>
    </source>
</evidence>
<dbReference type="InterPro" id="IPR012348">
    <property type="entry name" value="RNR-like"/>
</dbReference>